<name>A0AAW1RDF6_9CHLO</name>
<reference evidence="2 3" key="1">
    <citation type="journal article" date="2024" name="Nat. Commun.">
        <title>Phylogenomics reveals the evolutionary origins of lichenization in chlorophyte algae.</title>
        <authorList>
            <person name="Puginier C."/>
            <person name="Libourel C."/>
            <person name="Otte J."/>
            <person name="Skaloud P."/>
            <person name="Haon M."/>
            <person name="Grisel S."/>
            <person name="Petersen M."/>
            <person name="Berrin J.G."/>
            <person name="Delaux P.M."/>
            <person name="Dal Grande F."/>
            <person name="Keller J."/>
        </authorList>
    </citation>
    <scope>NUCLEOTIDE SEQUENCE [LARGE SCALE GENOMIC DNA]</scope>
    <source>
        <strain evidence="2 3">SAG 2145</strain>
    </source>
</reference>
<dbReference type="AlphaFoldDB" id="A0AAW1RDF6"/>
<evidence type="ECO:0000313" key="3">
    <source>
        <dbReference type="Proteomes" id="UP001438707"/>
    </source>
</evidence>
<evidence type="ECO:0000256" key="1">
    <source>
        <dbReference type="SAM" id="MobiDB-lite"/>
    </source>
</evidence>
<dbReference type="EMBL" id="JALJOS010000013">
    <property type="protein sequence ID" value="KAK9831576.1"/>
    <property type="molecule type" value="Genomic_DNA"/>
</dbReference>
<keyword evidence="3" id="KW-1185">Reference proteome</keyword>
<dbReference type="Gene3D" id="2.120.10.30">
    <property type="entry name" value="TolB, C-terminal domain"/>
    <property type="match status" value="1"/>
</dbReference>
<organism evidence="2 3">
    <name type="scientific">Apatococcus lobatus</name>
    <dbReference type="NCBI Taxonomy" id="904363"/>
    <lineage>
        <taxon>Eukaryota</taxon>
        <taxon>Viridiplantae</taxon>
        <taxon>Chlorophyta</taxon>
        <taxon>core chlorophytes</taxon>
        <taxon>Trebouxiophyceae</taxon>
        <taxon>Chlorellales</taxon>
        <taxon>Chlorellaceae</taxon>
        <taxon>Apatococcus</taxon>
    </lineage>
</organism>
<proteinExistence type="predicted"/>
<gene>
    <name evidence="2" type="ORF">WJX74_001004</name>
</gene>
<dbReference type="SUPFAM" id="SSF82171">
    <property type="entry name" value="DPP6 N-terminal domain-like"/>
    <property type="match status" value="1"/>
</dbReference>
<sequence length="568" mass="62257">MRGDEVQFVYRGESEVHLAPRSSLPLHGAYAAPDDELWMRRLESYGLAWSQSCSCLALLRRSTAPLCKKPYGSEEEVLPTSARGLLPVPTLCRQAALTGINGSQAPPHVLGDHATTRVQICEDSQRLLIIDTPPEHIDIHQRQLLRAKAQQNPSKLVPKLLEPASVPETRLSCVPAANPGQALRARDLPPLKKEDVILDVGPGARFAWRSSLSSFNLAMTSDLQDYATVACPVNGIHWDLAWSPDGSHVATWSSKSAAAVAAAAAACSPDGSPYRLCICSADTGEIIYDIPLGRPADMVEWSPDGLQLAFWGEPVDDCNGMRGKADVIIVDVAGGMVMLWFGEGADNDLWTECHQLQWSQSSQWLVACVGMPDEQALHMDEGDTYYLDVGDHFTDIHAHAVGACDGEILFDWVENFEDLEGGLLWQMRDSVLFVEGKPVQMLPDPDATPFHAAHLPHRKAMKCSSYGPTPLQKGTLCKIEQCQAADFRLHSAMEACQIYPLEPGVFTNHPRSRGPPPAPSLQKTPAARRGCWQSDLGPTPTPQDLRTVHTRKYLSGRHLLDQRPVLLC</sequence>
<evidence type="ECO:0000313" key="2">
    <source>
        <dbReference type="EMBL" id="KAK9831576.1"/>
    </source>
</evidence>
<comment type="caution">
    <text evidence="2">The sequence shown here is derived from an EMBL/GenBank/DDBJ whole genome shotgun (WGS) entry which is preliminary data.</text>
</comment>
<dbReference type="Proteomes" id="UP001438707">
    <property type="component" value="Unassembled WGS sequence"/>
</dbReference>
<dbReference type="InterPro" id="IPR011042">
    <property type="entry name" value="6-blade_b-propeller_TolB-like"/>
</dbReference>
<accession>A0AAW1RDF6</accession>
<protein>
    <submittedName>
        <fullName evidence="2">Uncharacterized protein</fullName>
    </submittedName>
</protein>
<feature type="region of interest" description="Disordered" evidence="1">
    <location>
        <begin position="507"/>
        <end position="545"/>
    </location>
</feature>